<dbReference type="InterPro" id="IPR003653">
    <property type="entry name" value="Peptidase_C48_C"/>
</dbReference>
<dbReference type="GO" id="GO:0008233">
    <property type="term" value="F:peptidase activity"/>
    <property type="evidence" value="ECO:0007669"/>
    <property type="project" value="UniProtKB-KW"/>
</dbReference>
<evidence type="ECO:0000256" key="1">
    <source>
        <dbReference type="ARBA" id="ARBA00005234"/>
    </source>
</evidence>
<name>A0ABV0PQZ4_9TELE</name>
<comment type="caution">
    <text evidence="6">The sequence shown here is derived from an EMBL/GenBank/DDBJ whole genome shotgun (WGS) entry which is preliminary data.</text>
</comment>
<keyword evidence="3" id="KW-0378">Hydrolase</keyword>
<dbReference type="PROSITE" id="PS50600">
    <property type="entry name" value="ULP_PROTEASE"/>
    <property type="match status" value="1"/>
</dbReference>
<comment type="similarity">
    <text evidence="1">Belongs to the peptidase C48 family.</text>
</comment>
<feature type="non-terminal residue" evidence="6">
    <location>
        <position position="1"/>
    </location>
</feature>
<dbReference type="Proteomes" id="UP001476798">
    <property type="component" value="Unassembled WGS sequence"/>
</dbReference>
<dbReference type="PANTHER" id="PTHR12606:SF10">
    <property type="entry name" value="SENTRIN-SPECIFIC PROTEASE 5"/>
    <property type="match status" value="1"/>
</dbReference>
<dbReference type="GO" id="GO:0006508">
    <property type="term" value="P:proteolysis"/>
    <property type="evidence" value="ECO:0007669"/>
    <property type="project" value="UniProtKB-KW"/>
</dbReference>
<dbReference type="EMBL" id="JAHRIO010082373">
    <property type="protein sequence ID" value="MEQ2185910.1"/>
    <property type="molecule type" value="Genomic_DNA"/>
</dbReference>
<keyword evidence="2 6" id="KW-0645">Protease</keyword>
<feature type="domain" description="Ubiquitin-like protease family profile" evidence="5">
    <location>
        <begin position="1"/>
        <end position="135"/>
    </location>
</feature>
<dbReference type="Gene3D" id="3.40.395.10">
    <property type="entry name" value="Adenoviral Proteinase, Chain A"/>
    <property type="match status" value="1"/>
</dbReference>
<organism evidence="6 7">
    <name type="scientific">Goodea atripinnis</name>
    <dbReference type="NCBI Taxonomy" id="208336"/>
    <lineage>
        <taxon>Eukaryota</taxon>
        <taxon>Metazoa</taxon>
        <taxon>Chordata</taxon>
        <taxon>Craniata</taxon>
        <taxon>Vertebrata</taxon>
        <taxon>Euteleostomi</taxon>
        <taxon>Actinopterygii</taxon>
        <taxon>Neopterygii</taxon>
        <taxon>Teleostei</taxon>
        <taxon>Neoteleostei</taxon>
        <taxon>Acanthomorphata</taxon>
        <taxon>Ovalentaria</taxon>
        <taxon>Atherinomorphae</taxon>
        <taxon>Cyprinodontiformes</taxon>
        <taxon>Goodeidae</taxon>
        <taxon>Goodea</taxon>
    </lineage>
</organism>
<reference evidence="6 7" key="1">
    <citation type="submission" date="2021-06" db="EMBL/GenBank/DDBJ databases">
        <authorList>
            <person name="Palmer J.M."/>
        </authorList>
    </citation>
    <scope>NUCLEOTIDE SEQUENCE [LARGE SCALE GENOMIC DNA]</scope>
    <source>
        <strain evidence="6 7">GA_2019</strain>
        <tissue evidence="6">Muscle</tissue>
    </source>
</reference>
<dbReference type="InterPro" id="IPR038765">
    <property type="entry name" value="Papain-like_cys_pep_sf"/>
</dbReference>
<dbReference type="PANTHER" id="PTHR12606">
    <property type="entry name" value="SENTRIN/SUMO-SPECIFIC PROTEASE"/>
    <property type="match status" value="1"/>
</dbReference>
<keyword evidence="7" id="KW-1185">Reference proteome</keyword>
<evidence type="ECO:0000313" key="6">
    <source>
        <dbReference type="EMBL" id="MEQ2185910.1"/>
    </source>
</evidence>
<evidence type="ECO:0000256" key="2">
    <source>
        <dbReference type="ARBA" id="ARBA00022670"/>
    </source>
</evidence>
<gene>
    <name evidence="6" type="primary">SENP5</name>
    <name evidence="6" type="ORF">GOODEAATRI_022958</name>
</gene>
<dbReference type="SUPFAM" id="SSF54001">
    <property type="entry name" value="Cysteine proteinases"/>
    <property type="match status" value="1"/>
</dbReference>
<sequence length="135" mass="15898">IYFSFFLPLQVHFFNSFFYKQLVAKGYDGVKRWTKKVDLFSKWLLLIPIHLEIHWSLIAVTMATKTISYYDSQGIVFRHTTNNIMKYLQSEAREKKQAAFQKGWKIAIIKVADPRLFMLLKCLSPGMVEAHHINL</sequence>
<evidence type="ECO:0000256" key="4">
    <source>
        <dbReference type="ARBA" id="ARBA00022807"/>
    </source>
</evidence>
<evidence type="ECO:0000259" key="5">
    <source>
        <dbReference type="PROSITE" id="PS50600"/>
    </source>
</evidence>
<accession>A0ABV0PQZ4</accession>
<protein>
    <submittedName>
        <fullName evidence="6">Sentrin-specific protease 5</fullName>
    </submittedName>
</protein>
<evidence type="ECO:0000256" key="3">
    <source>
        <dbReference type="ARBA" id="ARBA00022801"/>
    </source>
</evidence>
<proteinExistence type="inferred from homology"/>
<evidence type="ECO:0000313" key="7">
    <source>
        <dbReference type="Proteomes" id="UP001476798"/>
    </source>
</evidence>
<dbReference type="Pfam" id="PF02902">
    <property type="entry name" value="Peptidase_C48"/>
    <property type="match status" value="1"/>
</dbReference>
<keyword evidence="4" id="KW-0788">Thiol protease</keyword>